<evidence type="ECO:0000256" key="5">
    <source>
        <dbReference type="ARBA" id="ARBA00023136"/>
    </source>
</evidence>
<evidence type="ECO:0000256" key="6">
    <source>
        <dbReference type="SAM" id="Phobius"/>
    </source>
</evidence>
<accession>A0A9D7I7U4</accession>
<dbReference type="GO" id="GO:0015627">
    <property type="term" value="C:type II protein secretion system complex"/>
    <property type="evidence" value="ECO:0007669"/>
    <property type="project" value="InterPro"/>
</dbReference>
<dbReference type="EMBL" id="JADJNC010000016">
    <property type="protein sequence ID" value="MBK7423661.1"/>
    <property type="molecule type" value="Genomic_DNA"/>
</dbReference>
<organism evidence="7 8">
    <name type="scientific">Candidatus Propionivibrio dominans</name>
    <dbReference type="NCBI Taxonomy" id="2954373"/>
    <lineage>
        <taxon>Bacteria</taxon>
        <taxon>Pseudomonadati</taxon>
        <taxon>Pseudomonadota</taxon>
        <taxon>Betaproteobacteria</taxon>
        <taxon>Rhodocyclales</taxon>
        <taxon>Rhodocyclaceae</taxon>
        <taxon>Propionivibrio</taxon>
    </lineage>
</organism>
<dbReference type="GO" id="GO:0043683">
    <property type="term" value="P:type IV pilus assembly"/>
    <property type="evidence" value="ECO:0007669"/>
    <property type="project" value="InterPro"/>
</dbReference>
<keyword evidence="3 6" id="KW-0812">Transmembrane</keyword>
<comment type="caution">
    <text evidence="7">The sequence shown here is derived from an EMBL/GenBank/DDBJ whole genome shotgun (WGS) entry which is preliminary data.</text>
</comment>
<dbReference type="GO" id="GO:0016020">
    <property type="term" value="C:membrane"/>
    <property type="evidence" value="ECO:0007669"/>
    <property type="project" value="UniProtKB-SubCell"/>
</dbReference>
<dbReference type="Proteomes" id="UP000886602">
    <property type="component" value="Unassembled WGS sequence"/>
</dbReference>
<dbReference type="InterPro" id="IPR045584">
    <property type="entry name" value="Pilin-like"/>
</dbReference>
<dbReference type="NCBIfam" id="TIGR02532">
    <property type="entry name" value="IV_pilin_GFxxxE"/>
    <property type="match status" value="1"/>
</dbReference>
<proteinExistence type="predicted"/>
<dbReference type="SUPFAM" id="SSF54523">
    <property type="entry name" value="Pili subunits"/>
    <property type="match status" value="1"/>
</dbReference>
<dbReference type="InterPro" id="IPR012902">
    <property type="entry name" value="N_methyl_site"/>
</dbReference>
<evidence type="ECO:0000256" key="3">
    <source>
        <dbReference type="ARBA" id="ARBA00022692"/>
    </source>
</evidence>
<name>A0A9D7I7U4_9RHOO</name>
<keyword evidence="4 6" id="KW-1133">Transmembrane helix</keyword>
<dbReference type="GO" id="GO:0015628">
    <property type="term" value="P:protein secretion by the type II secretion system"/>
    <property type="evidence" value="ECO:0007669"/>
    <property type="project" value="InterPro"/>
</dbReference>
<feature type="transmembrane region" description="Helical" evidence="6">
    <location>
        <begin position="7"/>
        <end position="27"/>
    </location>
</feature>
<evidence type="ECO:0000313" key="7">
    <source>
        <dbReference type="EMBL" id="MBK7423661.1"/>
    </source>
</evidence>
<dbReference type="PRINTS" id="PR00813">
    <property type="entry name" value="BCTERIALGSPG"/>
</dbReference>
<evidence type="ECO:0000256" key="1">
    <source>
        <dbReference type="ARBA" id="ARBA00004167"/>
    </source>
</evidence>
<keyword evidence="2" id="KW-0488">Methylation</keyword>
<comment type="subcellular location">
    <subcellularLocation>
        <location evidence="1">Membrane</location>
        <topology evidence="1">Single-pass membrane protein</topology>
    </subcellularLocation>
</comment>
<sequence length="148" mass="15783">MKRDSGFTLIELMIVIAVIGILMAIAIPNYSEYVTRSRITRATAALSDMRVRMEQFFQDNRVYPTACTAAPAATEIALPPAADNPDFAFTCANLAANTFTLTATGQGKMAGFVYTVNQSNVKASSIAAGSAWPAATQNNCWITSKSGC</sequence>
<dbReference type="Pfam" id="PF07963">
    <property type="entry name" value="N_methyl"/>
    <property type="match status" value="1"/>
</dbReference>
<evidence type="ECO:0000256" key="4">
    <source>
        <dbReference type="ARBA" id="ARBA00022989"/>
    </source>
</evidence>
<dbReference type="InterPro" id="IPR031982">
    <property type="entry name" value="PilE-like"/>
</dbReference>
<evidence type="ECO:0000313" key="8">
    <source>
        <dbReference type="Proteomes" id="UP000886602"/>
    </source>
</evidence>
<dbReference type="PROSITE" id="PS00409">
    <property type="entry name" value="PROKAR_NTER_METHYL"/>
    <property type="match status" value="1"/>
</dbReference>
<dbReference type="Pfam" id="PF16732">
    <property type="entry name" value="ComP_DUS"/>
    <property type="match status" value="1"/>
</dbReference>
<protein>
    <submittedName>
        <fullName evidence="7">Prepilin-type N-terminal cleavage/methylation domain-containing protein</fullName>
    </submittedName>
</protein>
<reference evidence="7" key="1">
    <citation type="submission" date="2020-10" db="EMBL/GenBank/DDBJ databases">
        <title>Connecting structure to function with the recovery of over 1000 high-quality activated sludge metagenome-assembled genomes encoding full-length rRNA genes using long-read sequencing.</title>
        <authorList>
            <person name="Singleton C.M."/>
            <person name="Petriglieri F."/>
            <person name="Kristensen J.M."/>
            <person name="Kirkegaard R.H."/>
            <person name="Michaelsen T.Y."/>
            <person name="Andersen M.H."/>
            <person name="Karst S.M."/>
            <person name="Dueholm M.S."/>
            <person name="Nielsen P.H."/>
            <person name="Albertsen M."/>
        </authorList>
    </citation>
    <scope>NUCLEOTIDE SEQUENCE</scope>
    <source>
        <strain evidence="7">EsbW_18-Q3-R4-48_MAXAC.044</strain>
    </source>
</reference>
<dbReference type="PANTHER" id="PTHR30093:SF44">
    <property type="entry name" value="TYPE II SECRETION SYSTEM CORE PROTEIN G"/>
    <property type="match status" value="1"/>
</dbReference>
<dbReference type="InterPro" id="IPR000983">
    <property type="entry name" value="Bac_GSPG_pilin"/>
</dbReference>
<evidence type="ECO:0000256" key="2">
    <source>
        <dbReference type="ARBA" id="ARBA00022481"/>
    </source>
</evidence>
<dbReference type="Gene3D" id="3.30.700.10">
    <property type="entry name" value="Glycoprotein, Type 4 Pilin"/>
    <property type="match status" value="1"/>
</dbReference>
<keyword evidence="5 6" id="KW-0472">Membrane</keyword>
<gene>
    <name evidence="7" type="ORF">IPJ48_11485</name>
</gene>
<dbReference type="AlphaFoldDB" id="A0A9D7I7U4"/>
<dbReference type="PANTHER" id="PTHR30093">
    <property type="entry name" value="GENERAL SECRETION PATHWAY PROTEIN G"/>
    <property type="match status" value="1"/>
</dbReference>